<evidence type="ECO:0008006" key="5">
    <source>
        <dbReference type="Google" id="ProtNLM"/>
    </source>
</evidence>
<gene>
    <name evidence="3" type="ORF">FHS40_008962</name>
</gene>
<accession>A0A7W8B4M4</accession>
<sequence length="662" mass="71921">MAAAVLVAAAVFGWVGWQIARGGLSASDKATVLSLGLAVVALLLVVPSLRLARAALGRQEDAAALARSTADSLAANIAQLEGGELQALRGAARVDDEKLINVRFRRLTPATRPGGLTRTGRLTDGRPNYLAIIDYFRRCDPARLVILGAPGAGKTVIALELITELLDRRQDGEPVPVRIPLAQWDTDLPLEDFLTRYLTEAYDVAEDRATYLITQRLILPVLDGLDEMDAPRTDADGRPLLDSQGRPKPDPNAPHAKAALKALNNYRDGKRPGPLILTCRTTHYPALTDTDRLGAATEIEIQNVTARQAHTYLTARCGHNTHWNALLDTLDRDRHGPLTRYLTTPWRLGLAATVYRDNNPAPLLAHTTATERDELLLSQLIEATAEVHPALQRYGDHTRVTAWLAILARHLDTSATGPHTDIHLHKLWPLAGPRRVPVWDAALTALLSGTVGLLLLVSSIGIRWQGAVFFASLVITTAAMAAKPNPEPVRWNWHGLRIRQLTFAFAGGLVLGSASGFAIWLVFEFVLGIVVGFSDAIAFGLAFGSAGEPSRTATPGEVIGADVTARLVGGLVFGLVGGPAPGFVGWFVVGSVGGVRFGLAGGAEAARRYLVFLLLSRRRRLPFEFGRFLDRAYRASLLRRSANAYQFRHRELQQWLARLPEH</sequence>
<name>A0A7W8B4M4_STRST</name>
<dbReference type="EMBL" id="JACHJD010000041">
    <property type="protein sequence ID" value="MBB5109832.1"/>
    <property type="molecule type" value="Genomic_DNA"/>
</dbReference>
<feature type="transmembrane region" description="Helical" evidence="2">
    <location>
        <begin position="32"/>
        <end position="52"/>
    </location>
</feature>
<dbReference type="RefSeq" id="WP_184926866.1">
    <property type="nucleotide sequence ID" value="NZ_JACHJD010000041.1"/>
</dbReference>
<evidence type="ECO:0000313" key="3">
    <source>
        <dbReference type="EMBL" id="MBB5109832.1"/>
    </source>
</evidence>
<evidence type="ECO:0000313" key="4">
    <source>
        <dbReference type="Proteomes" id="UP000549009"/>
    </source>
</evidence>
<organism evidence="3 4">
    <name type="scientific">Streptomyces spectabilis</name>
    <dbReference type="NCBI Taxonomy" id="68270"/>
    <lineage>
        <taxon>Bacteria</taxon>
        <taxon>Bacillati</taxon>
        <taxon>Actinomycetota</taxon>
        <taxon>Actinomycetes</taxon>
        <taxon>Kitasatosporales</taxon>
        <taxon>Streptomycetaceae</taxon>
        <taxon>Streptomyces</taxon>
    </lineage>
</organism>
<keyword evidence="2" id="KW-1133">Transmembrane helix</keyword>
<proteinExistence type="predicted"/>
<feature type="transmembrane region" description="Helical" evidence="2">
    <location>
        <begin position="567"/>
        <end position="589"/>
    </location>
</feature>
<dbReference type="Proteomes" id="UP000549009">
    <property type="component" value="Unassembled WGS sequence"/>
</dbReference>
<feature type="transmembrane region" description="Helical" evidence="2">
    <location>
        <begin position="529"/>
        <end position="546"/>
    </location>
</feature>
<protein>
    <recommendedName>
        <fullName evidence="5">NACHT domain-containing protein</fullName>
    </recommendedName>
</protein>
<feature type="transmembrane region" description="Helical" evidence="2">
    <location>
        <begin position="503"/>
        <end position="523"/>
    </location>
</feature>
<evidence type="ECO:0000256" key="1">
    <source>
        <dbReference type="SAM" id="MobiDB-lite"/>
    </source>
</evidence>
<dbReference type="InterPro" id="IPR027417">
    <property type="entry name" value="P-loop_NTPase"/>
</dbReference>
<feature type="transmembrane region" description="Helical" evidence="2">
    <location>
        <begin position="436"/>
        <end position="456"/>
    </location>
</feature>
<keyword evidence="2" id="KW-0812">Transmembrane</keyword>
<evidence type="ECO:0000256" key="2">
    <source>
        <dbReference type="SAM" id="Phobius"/>
    </source>
</evidence>
<feature type="region of interest" description="Disordered" evidence="1">
    <location>
        <begin position="229"/>
        <end position="255"/>
    </location>
</feature>
<feature type="compositionally biased region" description="Basic and acidic residues" evidence="1">
    <location>
        <begin position="229"/>
        <end position="249"/>
    </location>
</feature>
<keyword evidence="4" id="KW-1185">Reference proteome</keyword>
<keyword evidence="2" id="KW-0472">Membrane</keyword>
<dbReference type="AlphaFoldDB" id="A0A7W8B4M4"/>
<dbReference type="Gene3D" id="3.40.50.300">
    <property type="entry name" value="P-loop containing nucleotide triphosphate hydrolases"/>
    <property type="match status" value="1"/>
</dbReference>
<dbReference type="SUPFAM" id="SSF52540">
    <property type="entry name" value="P-loop containing nucleoside triphosphate hydrolases"/>
    <property type="match status" value="1"/>
</dbReference>
<reference evidence="3 4" key="1">
    <citation type="submission" date="2020-08" db="EMBL/GenBank/DDBJ databases">
        <title>Genomic Encyclopedia of Type Strains, Phase III (KMG-III): the genomes of soil and plant-associated and newly described type strains.</title>
        <authorList>
            <person name="Whitman W."/>
        </authorList>
    </citation>
    <scope>NUCLEOTIDE SEQUENCE [LARGE SCALE GENOMIC DNA]</scope>
    <source>
        <strain evidence="3 4">CECT 3146</strain>
    </source>
</reference>
<comment type="caution">
    <text evidence="3">The sequence shown here is derived from an EMBL/GenBank/DDBJ whole genome shotgun (WGS) entry which is preliminary data.</text>
</comment>